<dbReference type="AlphaFoldDB" id="A0A7C9QW50"/>
<protein>
    <submittedName>
        <fullName evidence="2">PepSY domain-containing protein</fullName>
    </submittedName>
</protein>
<comment type="caution">
    <text evidence="2">The sequence shown here is derived from an EMBL/GenBank/DDBJ whole genome shotgun (WGS) entry which is preliminary data.</text>
</comment>
<sequence length="152" mass="16273">MKTLSILSATVATVVTVVLGVSALPAVAQEQSLPAAYLVHKLSADGLQLRSIEAEDGVFEARVVATDGQLVKVGVDPHTAFLTDDFSHARPGRPEKVAPRVGAVEAMVAAAETGFWDLREMDYEHGRWEVKAADDQGRVREIHVNGTTGKVE</sequence>
<evidence type="ECO:0000313" key="2">
    <source>
        <dbReference type="EMBL" id="NFV81942.1"/>
    </source>
</evidence>
<reference evidence="2 3" key="1">
    <citation type="submission" date="2020-02" db="EMBL/GenBank/DDBJ databases">
        <authorList>
            <person name="Dziuba M."/>
            <person name="Kuznetsov B."/>
            <person name="Mardanov A."/>
            <person name="Ravin N."/>
            <person name="Grouzdev D."/>
        </authorList>
    </citation>
    <scope>NUCLEOTIDE SEQUENCE [LARGE SCALE GENOMIC DNA]</scope>
    <source>
        <strain evidence="2 3">SpK</strain>
    </source>
</reference>
<evidence type="ECO:0000313" key="3">
    <source>
        <dbReference type="Proteomes" id="UP000480684"/>
    </source>
</evidence>
<feature type="domain" description="PepSY" evidence="1">
    <location>
        <begin position="14"/>
        <end position="80"/>
    </location>
</feature>
<dbReference type="Pfam" id="PF13670">
    <property type="entry name" value="PepSY_2"/>
    <property type="match status" value="2"/>
</dbReference>
<dbReference type="InterPro" id="IPR025711">
    <property type="entry name" value="PepSY"/>
</dbReference>
<gene>
    <name evidence="2" type="ORF">G4223_17675</name>
</gene>
<dbReference type="Proteomes" id="UP000480684">
    <property type="component" value="Unassembled WGS sequence"/>
</dbReference>
<organism evidence="2 3">
    <name type="scientific">Magnetospirillum aberrantis SpK</name>
    <dbReference type="NCBI Taxonomy" id="908842"/>
    <lineage>
        <taxon>Bacteria</taxon>
        <taxon>Pseudomonadati</taxon>
        <taxon>Pseudomonadota</taxon>
        <taxon>Alphaproteobacteria</taxon>
        <taxon>Rhodospirillales</taxon>
        <taxon>Rhodospirillaceae</taxon>
        <taxon>Magnetospirillum</taxon>
    </lineage>
</organism>
<feature type="domain" description="PepSY" evidence="1">
    <location>
        <begin position="105"/>
        <end position="151"/>
    </location>
</feature>
<keyword evidence="3" id="KW-1185">Reference proteome</keyword>
<name>A0A7C9QW50_9PROT</name>
<proteinExistence type="predicted"/>
<dbReference type="RefSeq" id="WP_163682460.1">
    <property type="nucleotide sequence ID" value="NZ_JAAIYP010000044.1"/>
</dbReference>
<accession>A0A7C9QW50</accession>
<evidence type="ECO:0000259" key="1">
    <source>
        <dbReference type="Pfam" id="PF13670"/>
    </source>
</evidence>
<dbReference type="EMBL" id="JAAIYP010000044">
    <property type="protein sequence ID" value="NFV81942.1"/>
    <property type="molecule type" value="Genomic_DNA"/>
</dbReference>